<feature type="compositionally biased region" description="Low complexity" evidence="1">
    <location>
        <begin position="44"/>
        <end position="53"/>
    </location>
</feature>
<feature type="region of interest" description="Disordered" evidence="1">
    <location>
        <begin position="434"/>
        <end position="551"/>
    </location>
</feature>
<gene>
    <name evidence="3" type="ORF">GPECTOR_1g405</name>
</gene>
<dbReference type="Pfam" id="PF07714">
    <property type="entry name" value="PK_Tyr_Ser-Thr"/>
    <property type="match status" value="1"/>
</dbReference>
<feature type="compositionally biased region" description="Low complexity" evidence="1">
    <location>
        <begin position="525"/>
        <end position="535"/>
    </location>
</feature>
<feature type="region of interest" description="Disordered" evidence="1">
    <location>
        <begin position="1"/>
        <end position="53"/>
    </location>
</feature>
<dbReference type="EMBL" id="LSYV01000002">
    <property type="protein sequence ID" value="KXZ56453.1"/>
    <property type="molecule type" value="Genomic_DNA"/>
</dbReference>
<dbReference type="SUPFAM" id="SSF56112">
    <property type="entry name" value="Protein kinase-like (PK-like)"/>
    <property type="match status" value="2"/>
</dbReference>
<dbReference type="InterPro" id="IPR001245">
    <property type="entry name" value="Ser-Thr/Tyr_kinase_cat_dom"/>
</dbReference>
<name>A0A150H366_GONPE</name>
<organism evidence="3 4">
    <name type="scientific">Gonium pectorale</name>
    <name type="common">Green alga</name>
    <dbReference type="NCBI Taxonomy" id="33097"/>
    <lineage>
        <taxon>Eukaryota</taxon>
        <taxon>Viridiplantae</taxon>
        <taxon>Chlorophyta</taxon>
        <taxon>core chlorophytes</taxon>
        <taxon>Chlorophyceae</taxon>
        <taxon>CS clade</taxon>
        <taxon>Chlamydomonadales</taxon>
        <taxon>Volvocaceae</taxon>
        <taxon>Gonium</taxon>
    </lineage>
</organism>
<feature type="compositionally biased region" description="Gly residues" evidence="1">
    <location>
        <begin position="346"/>
        <end position="357"/>
    </location>
</feature>
<evidence type="ECO:0000313" key="4">
    <source>
        <dbReference type="Proteomes" id="UP000075714"/>
    </source>
</evidence>
<dbReference type="InterPro" id="IPR051681">
    <property type="entry name" value="Ser/Thr_Kinases-Pseudokinases"/>
</dbReference>
<feature type="region of interest" description="Disordered" evidence="1">
    <location>
        <begin position="724"/>
        <end position="770"/>
    </location>
</feature>
<feature type="compositionally biased region" description="Polar residues" evidence="1">
    <location>
        <begin position="514"/>
        <end position="523"/>
    </location>
</feature>
<reference evidence="4" key="1">
    <citation type="journal article" date="2016" name="Nat. Commun.">
        <title>The Gonium pectorale genome demonstrates co-option of cell cycle regulation during the evolution of multicellularity.</title>
        <authorList>
            <person name="Hanschen E.R."/>
            <person name="Marriage T.N."/>
            <person name="Ferris P.J."/>
            <person name="Hamaji T."/>
            <person name="Toyoda A."/>
            <person name="Fujiyama A."/>
            <person name="Neme R."/>
            <person name="Noguchi H."/>
            <person name="Minakuchi Y."/>
            <person name="Suzuki M."/>
            <person name="Kawai-Toyooka H."/>
            <person name="Smith D.R."/>
            <person name="Sparks H."/>
            <person name="Anderson J."/>
            <person name="Bakaric R."/>
            <person name="Luria V."/>
            <person name="Karger A."/>
            <person name="Kirschner M.W."/>
            <person name="Durand P.M."/>
            <person name="Michod R.E."/>
            <person name="Nozaki H."/>
            <person name="Olson B.J."/>
        </authorList>
    </citation>
    <scope>NUCLEOTIDE SEQUENCE [LARGE SCALE GENOMIC DNA]</scope>
    <source>
        <strain evidence="4">NIES-2863</strain>
    </source>
</reference>
<feature type="compositionally biased region" description="Low complexity" evidence="1">
    <location>
        <begin position="434"/>
        <end position="454"/>
    </location>
</feature>
<dbReference type="InterPro" id="IPR011009">
    <property type="entry name" value="Kinase-like_dom_sf"/>
</dbReference>
<keyword evidence="4" id="KW-1185">Reference proteome</keyword>
<sequence>MEDVESVQATNTEDPFGDDVRDKSTETAEHSASTVLLDDGPYPVSAAVSTSSSSVRLGARSPFSTYGLPSGSTSGNLGQGQFPPPFRVAADRGSASAAAAATADLSLLRPCSLAELSSQLEGLRWLASGSSGRVYTGLWKGSPVAVKVVLSATPDQLRDSVREALLSRVVSHPAICQEHLQSTTPALRTAGGSGMLQREGAAATAAAAAAAAAASGVGRTSAAVSGSTSPQDHLASPASSVNGCASAAGVSQSGGPLAAASGASARGLPMLRVVLGGGGGGSGRAGRPMSDAVTRTSGTSSRAGGSGGEALSRAAVCGSPGGSQHGAAPAAFERTSLPAGEAHSGRGSGRMPGGGGAAVSASVTTDASEAARFALASSDHQRGATPPAFGRTSVPAAPAAAMAVAKAQSFGSEPLQLPTIVARAAAACQEGPGAVSGLAATSSSAADGDGAGQPATPPAMRPWPGSLPHSRHGSASYASSGGSGGGTPPLVHGPPSQAGSPPPVSPSAAATQGRPWQQRSNGLVPSPGMWTAAAAAGGGSPPGCDGDDKSGSWASMLPAVGSEIRRAPSGAGAEFNTTLSLSELLSSEGGAGGVCGHWGAVSYLAPEVLHSGPSKKSDVYSYGALLYHMCTGKQPFQGMRQARLLATLATGNLALEWPDQVYQVLRKLGQACCSPRPAERPSFDKLVTALQRTVQHVAGSPGGGPRAESGGVAVVAPASARLRGQIHDSSRRRSVAMPSSADGSTAAATGGVGAGAGATSGAETEEERAAAAAAWRSALAGCAQLGSVPLYTALPQPSLSSER</sequence>
<dbReference type="PANTHER" id="PTHR44329">
    <property type="entry name" value="SERINE/THREONINE-PROTEIN KINASE TNNI3K-RELATED"/>
    <property type="match status" value="1"/>
</dbReference>
<protein>
    <recommendedName>
        <fullName evidence="2">Serine-threonine/tyrosine-protein kinase catalytic domain-containing protein</fullName>
    </recommendedName>
</protein>
<feature type="compositionally biased region" description="Low complexity" evidence="1">
    <location>
        <begin position="285"/>
        <end position="315"/>
    </location>
</feature>
<evidence type="ECO:0000256" key="1">
    <source>
        <dbReference type="SAM" id="MobiDB-lite"/>
    </source>
</evidence>
<feature type="compositionally biased region" description="Low complexity" evidence="1">
    <location>
        <begin position="740"/>
        <end position="749"/>
    </location>
</feature>
<evidence type="ECO:0000313" key="3">
    <source>
        <dbReference type="EMBL" id="KXZ56453.1"/>
    </source>
</evidence>
<dbReference type="PANTHER" id="PTHR44329:SF214">
    <property type="entry name" value="PROTEIN KINASE DOMAIN-CONTAINING PROTEIN"/>
    <property type="match status" value="1"/>
</dbReference>
<comment type="caution">
    <text evidence="3">The sequence shown here is derived from an EMBL/GenBank/DDBJ whole genome shotgun (WGS) entry which is preliminary data.</text>
</comment>
<dbReference type="GO" id="GO:0004674">
    <property type="term" value="F:protein serine/threonine kinase activity"/>
    <property type="evidence" value="ECO:0007669"/>
    <property type="project" value="TreeGrafter"/>
</dbReference>
<proteinExistence type="predicted"/>
<feature type="domain" description="Serine-threonine/tyrosine-protein kinase catalytic" evidence="2">
    <location>
        <begin position="601"/>
        <end position="690"/>
    </location>
</feature>
<evidence type="ECO:0000259" key="2">
    <source>
        <dbReference type="Pfam" id="PF07714"/>
    </source>
</evidence>
<dbReference type="Gene3D" id="3.30.200.20">
    <property type="entry name" value="Phosphorylase Kinase, domain 1"/>
    <property type="match status" value="1"/>
</dbReference>
<dbReference type="STRING" id="33097.A0A150H366"/>
<feature type="region of interest" description="Disordered" evidence="1">
    <location>
        <begin position="221"/>
        <end position="247"/>
    </location>
</feature>
<feature type="region of interest" description="Disordered" evidence="1">
    <location>
        <begin position="279"/>
        <end position="360"/>
    </location>
</feature>
<accession>A0A150H366</accession>
<dbReference type="Proteomes" id="UP000075714">
    <property type="component" value="Unassembled WGS sequence"/>
</dbReference>
<dbReference type="Gene3D" id="1.10.510.10">
    <property type="entry name" value="Transferase(Phosphotransferase) domain 1"/>
    <property type="match status" value="1"/>
</dbReference>
<feature type="compositionally biased region" description="Basic and acidic residues" evidence="1">
    <location>
        <begin position="18"/>
        <end position="29"/>
    </location>
</feature>
<dbReference type="AlphaFoldDB" id="A0A150H366"/>